<sequence>MEPYLFSARASLSLQHVPHSLTDSGDRRKHGQSKGKRKTRYVTEHISDVAWWSGARHGRAASGVRGLAAADAIAAKVFF</sequence>
<evidence type="ECO:0000313" key="2">
    <source>
        <dbReference type="EMBL" id="KAA3465955.1"/>
    </source>
</evidence>
<reference evidence="3" key="1">
    <citation type="journal article" date="2019" name="Plant Biotechnol. J.">
        <title>Genome sequencing of the Australian wild diploid species Gossypium australe highlights disease resistance and delayed gland morphogenesis.</title>
        <authorList>
            <person name="Cai Y."/>
            <person name="Cai X."/>
            <person name="Wang Q."/>
            <person name="Wang P."/>
            <person name="Zhang Y."/>
            <person name="Cai C."/>
            <person name="Xu Y."/>
            <person name="Wang K."/>
            <person name="Zhou Z."/>
            <person name="Wang C."/>
            <person name="Geng S."/>
            <person name="Li B."/>
            <person name="Dong Q."/>
            <person name="Hou Y."/>
            <person name="Wang H."/>
            <person name="Ai P."/>
            <person name="Liu Z."/>
            <person name="Yi F."/>
            <person name="Sun M."/>
            <person name="An G."/>
            <person name="Cheng J."/>
            <person name="Zhang Y."/>
            <person name="Shi Q."/>
            <person name="Xie Y."/>
            <person name="Shi X."/>
            <person name="Chang Y."/>
            <person name="Huang F."/>
            <person name="Chen Y."/>
            <person name="Hong S."/>
            <person name="Mi L."/>
            <person name="Sun Q."/>
            <person name="Zhang L."/>
            <person name="Zhou B."/>
            <person name="Peng R."/>
            <person name="Zhang X."/>
            <person name="Liu F."/>
        </authorList>
    </citation>
    <scope>NUCLEOTIDE SEQUENCE [LARGE SCALE GENOMIC DNA]</scope>
    <source>
        <strain evidence="3">cv. PA1801</strain>
    </source>
</reference>
<proteinExistence type="predicted"/>
<gene>
    <name evidence="2" type="ORF">EPI10_001085</name>
</gene>
<organism evidence="2 3">
    <name type="scientific">Gossypium australe</name>
    <dbReference type="NCBI Taxonomy" id="47621"/>
    <lineage>
        <taxon>Eukaryota</taxon>
        <taxon>Viridiplantae</taxon>
        <taxon>Streptophyta</taxon>
        <taxon>Embryophyta</taxon>
        <taxon>Tracheophyta</taxon>
        <taxon>Spermatophyta</taxon>
        <taxon>Magnoliopsida</taxon>
        <taxon>eudicotyledons</taxon>
        <taxon>Gunneridae</taxon>
        <taxon>Pentapetalae</taxon>
        <taxon>rosids</taxon>
        <taxon>malvids</taxon>
        <taxon>Malvales</taxon>
        <taxon>Malvaceae</taxon>
        <taxon>Malvoideae</taxon>
        <taxon>Gossypium</taxon>
    </lineage>
</organism>
<evidence type="ECO:0000256" key="1">
    <source>
        <dbReference type="SAM" id="MobiDB-lite"/>
    </source>
</evidence>
<dbReference type="AlphaFoldDB" id="A0A5B6V9X3"/>
<accession>A0A5B6V9X3</accession>
<feature type="region of interest" description="Disordered" evidence="1">
    <location>
        <begin position="17"/>
        <end position="39"/>
    </location>
</feature>
<protein>
    <submittedName>
        <fullName evidence="2">Uncharacterized protein</fullName>
    </submittedName>
</protein>
<keyword evidence="3" id="KW-1185">Reference proteome</keyword>
<feature type="compositionally biased region" description="Basic residues" evidence="1">
    <location>
        <begin position="27"/>
        <end position="39"/>
    </location>
</feature>
<dbReference type="EMBL" id="SMMG02000007">
    <property type="protein sequence ID" value="KAA3465955.1"/>
    <property type="molecule type" value="Genomic_DNA"/>
</dbReference>
<comment type="caution">
    <text evidence="2">The sequence shown here is derived from an EMBL/GenBank/DDBJ whole genome shotgun (WGS) entry which is preliminary data.</text>
</comment>
<evidence type="ECO:0000313" key="3">
    <source>
        <dbReference type="Proteomes" id="UP000325315"/>
    </source>
</evidence>
<name>A0A5B6V9X3_9ROSI</name>
<dbReference type="Proteomes" id="UP000325315">
    <property type="component" value="Unassembled WGS sequence"/>
</dbReference>